<dbReference type="PANTHER" id="PTHR11668:SF199">
    <property type="entry name" value="SERINE_THREONINE-PROTEIN PHOSPHATASE"/>
    <property type="match status" value="1"/>
</dbReference>
<dbReference type="SMART" id="SM00156">
    <property type="entry name" value="PP2Ac"/>
    <property type="match status" value="1"/>
</dbReference>
<keyword evidence="1" id="KW-0378">Hydrolase</keyword>
<dbReference type="GO" id="GO:0005634">
    <property type="term" value="C:nucleus"/>
    <property type="evidence" value="ECO:0007669"/>
    <property type="project" value="TreeGrafter"/>
</dbReference>
<name>A0AAN5I0A2_9BILA</name>
<dbReference type="GO" id="GO:0004722">
    <property type="term" value="F:protein serine/threonine phosphatase activity"/>
    <property type="evidence" value="ECO:0007669"/>
    <property type="project" value="UniProtKB-EC"/>
</dbReference>
<dbReference type="Pfam" id="PF00149">
    <property type="entry name" value="Metallophos"/>
    <property type="match status" value="1"/>
</dbReference>
<comment type="caution">
    <text evidence="3">The sequence shown here is derived from an EMBL/GenBank/DDBJ whole genome shotgun (WGS) entry which is preliminary data.</text>
</comment>
<dbReference type="EMBL" id="BTRK01000004">
    <property type="protein sequence ID" value="GMR47188.1"/>
    <property type="molecule type" value="Genomic_DNA"/>
</dbReference>
<dbReference type="InterPro" id="IPR029052">
    <property type="entry name" value="Metallo-depent_PP-like"/>
</dbReference>
<protein>
    <recommendedName>
        <fullName evidence="1">Serine/threonine-protein phosphatase</fullName>
        <ecNumber evidence="1">3.1.3.16</ecNumber>
    </recommendedName>
</protein>
<evidence type="ECO:0000259" key="2">
    <source>
        <dbReference type="PROSITE" id="PS00125"/>
    </source>
</evidence>
<dbReference type="InterPro" id="IPR050341">
    <property type="entry name" value="PP1_catalytic_subunit"/>
</dbReference>
<feature type="non-terminal residue" evidence="3">
    <location>
        <position position="278"/>
    </location>
</feature>
<dbReference type="InterPro" id="IPR006186">
    <property type="entry name" value="Ser/Thr-sp_prot-phosphatase"/>
</dbReference>
<keyword evidence="4" id="KW-1185">Reference proteome</keyword>
<reference evidence="4" key="1">
    <citation type="submission" date="2022-10" db="EMBL/GenBank/DDBJ databases">
        <title>Genome assembly of Pristionchus species.</title>
        <authorList>
            <person name="Yoshida K."/>
            <person name="Sommer R.J."/>
        </authorList>
    </citation>
    <scope>NUCLEOTIDE SEQUENCE [LARGE SCALE GENOMIC DNA]</scope>
    <source>
        <strain evidence="4">RS5460</strain>
    </source>
</reference>
<dbReference type="GO" id="GO:0005737">
    <property type="term" value="C:cytoplasm"/>
    <property type="evidence" value="ECO:0007669"/>
    <property type="project" value="TreeGrafter"/>
</dbReference>
<dbReference type="PROSITE" id="PS00125">
    <property type="entry name" value="SER_THR_PHOSPHATASE"/>
    <property type="match status" value="1"/>
</dbReference>
<dbReference type="AlphaFoldDB" id="A0AAN5I0A2"/>
<comment type="similarity">
    <text evidence="1">Belongs to the PPP phosphatase family.</text>
</comment>
<accession>A0AAN5I0A2</accession>
<gene>
    <name evidence="3" type="ORF">PMAYCL1PPCAC_17383</name>
</gene>
<evidence type="ECO:0000313" key="3">
    <source>
        <dbReference type="EMBL" id="GMR47188.1"/>
    </source>
</evidence>
<dbReference type="PANTHER" id="PTHR11668">
    <property type="entry name" value="SERINE/THREONINE PROTEIN PHOSPHATASE"/>
    <property type="match status" value="1"/>
</dbReference>
<proteinExistence type="inferred from homology"/>
<dbReference type="Gene3D" id="3.60.21.10">
    <property type="match status" value="1"/>
</dbReference>
<comment type="catalytic activity">
    <reaction evidence="1">
        <text>O-phospho-L-threonyl-[protein] + H2O = L-threonyl-[protein] + phosphate</text>
        <dbReference type="Rhea" id="RHEA:47004"/>
        <dbReference type="Rhea" id="RHEA-COMP:11060"/>
        <dbReference type="Rhea" id="RHEA-COMP:11605"/>
        <dbReference type="ChEBI" id="CHEBI:15377"/>
        <dbReference type="ChEBI" id="CHEBI:30013"/>
        <dbReference type="ChEBI" id="CHEBI:43474"/>
        <dbReference type="ChEBI" id="CHEBI:61977"/>
        <dbReference type="EC" id="3.1.3.16"/>
    </reaction>
</comment>
<evidence type="ECO:0000313" key="4">
    <source>
        <dbReference type="Proteomes" id="UP001328107"/>
    </source>
</evidence>
<sequence length="278" mass="31429">LPPPDCKPTMDTMNFIRAHLVGGPREWDYTPEQLLQILNAVKEVFKTQPILLRIYAPIKICGDLHGQYNDLLQIFQNCGWPYNTRYLFLGDYIDRGTCSLEVITLLFACKIAFPNDVYLLRGNHEIPQTNKTYGFWTELRVRYPNKYTGLYDAFSAVFAEMPLAAVINDSMLAVHGGIAPALKSLKSISAIRRPIEDPAGLAEDLLWSDPDERTKGFAKNNERGCAYLFGEDAVREACDRLGIKTIVRAHQMIEKGYQFFAKGKVITLFSAPGYDATY</sequence>
<dbReference type="InterPro" id="IPR004843">
    <property type="entry name" value="Calcineurin-like_PHP"/>
</dbReference>
<dbReference type="Proteomes" id="UP001328107">
    <property type="component" value="Unassembled WGS sequence"/>
</dbReference>
<dbReference type="PRINTS" id="PR00114">
    <property type="entry name" value="STPHPHTASE"/>
</dbReference>
<feature type="non-terminal residue" evidence="3">
    <location>
        <position position="1"/>
    </location>
</feature>
<feature type="domain" description="Serine/threonine specific protein phosphatases" evidence="2">
    <location>
        <begin position="120"/>
        <end position="125"/>
    </location>
</feature>
<organism evidence="3 4">
    <name type="scientific">Pristionchus mayeri</name>
    <dbReference type="NCBI Taxonomy" id="1317129"/>
    <lineage>
        <taxon>Eukaryota</taxon>
        <taxon>Metazoa</taxon>
        <taxon>Ecdysozoa</taxon>
        <taxon>Nematoda</taxon>
        <taxon>Chromadorea</taxon>
        <taxon>Rhabditida</taxon>
        <taxon>Rhabditina</taxon>
        <taxon>Diplogasteromorpha</taxon>
        <taxon>Diplogasteroidea</taxon>
        <taxon>Neodiplogasteridae</taxon>
        <taxon>Pristionchus</taxon>
    </lineage>
</organism>
<evidence type="ECO:0000256" key="1">
    <source>
        <dbReference type="RuleBase" id="RU004273"/>
    </source>
</evidence>
<dbReference type="SUPFAM" id="SSF56300">
    <property type="entry name" value="Metallo-dependent phosphatases"/>
    <property type="match status" value="1"/>
</dbReference>
<dbReference type="EC" id="3.1.3.16" evidence="1"/>